<dbReference type="NCBIfam" id="TIGR04131">
    <property type="entry name" value="Bac_Flav_CTERM"/>
    <property type="match status" value="1"/>
</dbReference>
<evidence type="ECO:0000256" key="1">
    <source>
        <dbReference type="SAM" id="SignalP"/>
    </source>
</evidence>
<protein>
    <submittedName>
        <fullName evidence="2">Gliding motility-associated C-terminal domain-containing protein</fullName>
    </submittedName>
</protein>
<dbReference type="AlphaFoldDB" id="A0A1I1P9G5"/>
<reference evidence="3" key="1">
    <citation type="submission" date="2016-10" db="EMBL/GenBank/DDBJ databases">
        <authorList>
            <person name="Varghese N."/>
            <person name="Submissions S."/>
        </authorList>
    </citation>
    <scope>NUCLEOTIDE SEQUENCE [LARGE SCALE GENOMIC DNA]</scope>
    <source>
        <strain evidence="3">DSM 25730</strain>
    </source>
</reference>
<gene>
    <name evidence="2" type="ORF">SAMN04487987_103311</name>
</gene>
<feature type="signal peptide" evidence="1">
    <location>
        <begin position="1"/>
        <end position="17"/>
    </location>
</feature>
<dbReference type="InterPro" id="IPR026341">
    <property type="entry name" value="T9SS_type_B"/>
</dbReference>
<dbReference type="EMBL" id="FOMI01000003">
    <property type="protein sequence ID" value="SFD06477.1"/>
    <property type="molecule type" value="Genomic_DNA"/>
</dbReference>
<accession>A0A1I1P9G5</accession>
<dbReference type="OrthoDB" id="1489185at2"/>
<keyword evidence="3" id="KW-1185">Reference proteome</keyword>
<name>A0A1I1P9G5_9FLAO</name>
<feature type="chain" id="PRO_5011583355" evidence="1">
    <location>
        <begin position="18"/>
        <end position="378"/>
    </location>
</feature>
<proteinExistence type="predicted"/>
<dbReference type="Proteomes" id="UP000199439">
    <property type="component" value="Unassembled WGS sequence"/>
</dbReference>
<dbReference type="STRING" id="870482.SAMN04487987_103311"/>
<dbReference type="Pfam" id="PF13585">
    <property type="entry name" value="CHU_C"/>
    <property type="match status" value="1"/>
</dbReference>
<organism evidence="2 3">
    <name type="scientific">Algibacter pectinivorans</name>
    <dbReference type="NCBI Taxonomy" id="870482"/>
    <lineage>
        <taxon>Bacteria</taxon>
        <taxon>Pseudomonadati</taxon>
        <taxon>Bacteroidota</taxon>
        <taxon>Flavobacteriia</taxon>
        <taxon>Flavobacteriales</taxon>
        <taxon>Flavobacteriaceae</taxon>
        <taxon>Algibacter</taxon>
    </lineage>
</organism>
<evidence type="ECO:0000313" key="2">
    <source>
        <dbReference type="EMBL" id="SFD06477.1"/>
    </source>
</evidence>
<evidence type="ECO:0000313" key="3">
    <source>
        <dbReference type="Proteomes" id="UP000199439"/>
    </source>
</evidence>
<dbReference type="RefSeq" id="WP_092850593.1">
    <property type="nucleotide sequence ID" value="NZ_FOMI01000003.1"/>
</dbReference>
<keyword evidence="1" id="KW-0732">Signal</keyword>
<sequence>MKFIIYICLMLVGNCYAQVAFQNFGNVQMHENAEVGFHIDLVNDGTFNENLGIAGFYSEDYSLAISGTEIPRFHDMEVDVVNHLFLDINTEIVNSVSYIVGDVITPRDNPNVSLDYLTDSFYVLEDDERNTDGYVSYQGDLTFSFPIGDRDKLRPLITTNTIPNTTVKAAYFDEDPNTPSTFTTSFNTNSLASIVGVVSNLEFWDFNGPDNSVVTLTWDSESEIDNLAEDLRALRIVGWHIQDEEWKDLGNSGFSGTTSEGTINSMVFNPSEYEVLTFGALITEDDIDIANLVSPNGDGINEVFYIEGIEAFENELIIFNRWGSVVYQVDNYKNNWSGLANVNNVIKRHKKVPTGTYYYVLKLKESNKSSAGWLYITY</sequence>